<dbReference type="PROSITE" id="PS50004">
    <property type="entry name" value="C2"/>
    <property type="match status" value="1"/>
</dbReference>
<evidence type="ECO:0000313" key="14">
    <source>
        <dbReference type="RefSeq" id="XP_018831037.2"/>
    </source>
</evidence>
<evidence type="ECO:0000256" key="6">
    <source>
        <dbReference type="ARBA" id="ARBA00022723"/>
    </source>
</evidence>
<dbReference type="STRING" id="51240.A0A2I4FHB0"/>
<evidence type="ECO:0000256" key="11">
    <source>
        <dbReference type="ARBA" id="ARBA00024037"/>
    </source>
</evidence>
<evidence type="ECO:0000256" key="2">
    <source>
        <dbReference type="ARBA" id="ARBA00004236"/>
    </source>
</evidence>
<dbReference type="KEGG" id="jre:108998789"/>
<organism evidence="13 14">
    <name type="scientific">Juglans regia</name>
    <name type="common">English walnut</name>
    <dbReference type="NCBI Taxonomy" id="51240"/>
    <lineage>
        <taxon>Eukaryota</taxon>
        <taxon>Viridiplantae</taxon>
        <taxon>Streptophyta</taxon>
        <taxon>Embryophyta</taxon>
        <taxon>Tracheophyta</taxon>
        <taxon>Spermatophyta</taxon>
        <taxon>Magnoliopsida</taxon>
        <taxon>eudicotyledons</taxon>
        <taxon>Gunneridae</taxon>
        <taxon>Pentapetalae</taxon>
        <taxon>rosids</taxon>
        <taxon>fabids</taxon>
        <taxon>Fagales</taxon>
        <taxon>Juglandaceae</taxon>
        <taxon>Juglans</taxon>
    </lineage>
</organism>
<dbReference type="GO" id="GO:0005096">
    <property type="term" value="F:GTPase activator activity"/>
    <property type="evidence" value="ECO:0007669"/>
    <property type="project" value="UniProtKB-KW"/>
</dbReference>
<dbReference type="PANTHER" id="PTHR45933">
    <property type="entry name" value="PROTEIN C2-DOMAIN ABA-RELATED 4"/>
    <property type="match status" value="1"/>
</dbReference>
<dbReference type="PANTHER" id="PTHR45933:SF12">
    <property type="entry name" value="PROTEIN C2-DOMAIN ABA-RELATED 9"/>
    <property type="match status" value="1"/>
</dbReference>
<evidence type="ECO:0000256" key="8">
    <source>
        <dbReference type="ARBA" id="ARBA00023121"/>
    </source>
</evidence>
<dbReference type="Proteomes" id="UP000235220">
    <property type="component" value="Chromosome 13"/>
</dbReference>
<dbReference type="OrthoDB" id="73919at2759"/>
<proteinExistence type="inferred from homology"/>
<comment type="subcellular location">
    <subcellularLocation>
        <location evidence="2">Cell membrane</location>
    </subcellularLocation>
    <subcellularLocation>
        <location evidence="1">Nucleus</location>
    </subcellularLocation>
</comment>
<feature type="domain" description="C2" evidence="12">
    <location>
        <begin position="1"/>
        <end position="106"/>
    </location>
</feature>
<dbReference type="SUPFAM" id="SSF49562">
    <property type="entry name" value="C2 domain (Calcium/lipid-binding domain, CaLB)"/>
    <property type="match status" value="1"/>
</dbReference>
<sequence>MENVKGLLRIRLRKGTNLALRDSLSSDPYVVVTMGEQKLKSGVAKNDCNPEWNDELTLSIKDLNVPITLTVYDKDTFTVDDKMGDAEIDPKPYIECLKMGLENLPNGSVVKKVQPSSTNCLAEESTCVWNNGKIVQDMSLRLRNVESGEVSIQLEWIDISGCEGL</sequence>
<dbReference type="Gene3D" id="2.60.40.150">
    <property type="entry name" value="C2 domain"/>
    <property type="match status" value="1"/>
</dbReference>
<keyword evidence="5" id="KW-0938">Abscisic acid signaling pathway</keyword>
<keyword evidence="13" id="KW-1185">Reference proteome</keyword>
<dbReference type="SMART" id="SM00239">
    <property type="entry name" value="C2"/>
    <property type="match status" value="1"/>
</dbReference>
<keyword evidence="7" id="KW-0106">Calcium</keyword>
<dbReference type="InterPro" id="IPR000008">
    <property type="entry name" value="C2_dom"/>
</dbReference>
<comment type="similarity">
    <text evidence="11">Belongs to the plant CAR protein family.</text>
</comment>
<keyword evidence="9" id="KW-0472">Membrane</keyword>
<keyword evidence="3" id="KW-0343">GTPase activation</keyword>
<evidence type="ECO:0000256" key="3">
    <source>
        <dbReference type="ARBA" id="ARBA00022468"/>
    </source>
</evidence>
<evidence type="ECO:0000256" key="10">
    <source>
        <dbReference type="ARBA" id="ARBA00023242"/>
    </source>
</evidence>
<keyword evidence="8" id="KW-0446">Lipid-binding</keyword>
<evidence type="ECO:0000256" key="5">
    <source>
        <dbReference type="ARBA" id="ARBA00022682"/>
    </source>
</evidence>
<dbReference type="InParanoid" id="A0A2I4FHB0"/>
<dbReference type="InterPro" id="IPR035892">
    <property type="entry name" value="C2_domain_sf"/>
</dbReference>
<dbReference type="FunCoup" id="A0A2I4FHB0">
    <property type="interactions" value="65"/>
</dbReference>
<dbReference type="GO" id="GO:0005634">
    <property type="term" value="C:nucleus"/>
    <property type="evidence" value="ECO:0007669"/>
    <property type="project" value="UniProtKB-SubCell"/>
</dbReference>
<dbReference type="GeneID" id="108998789"/>
<evidence type="ECO:0000313" key="13">
    <source>
        <dbReference type="Proteomes" id="UP000235220"/>
    </source>
</evidence>
<protein>
    <submittedName>
        <fullName evidence="14">Protein C2-DOMAIN ABA-RELATED 7-like</fullName>
    </submittedName>
</protein>
<dbReference type="AlphaFoldDB" id="A0A2I4FHB0"/>
<keyword evidence="4" id="KW-1003">Cell membrane</keyword>
<accession>A0A2I4FHB0</accession>
<dbReference type="CDD" id="cd04038">
    <property type="entry name" value="C2_ArfGAP"/>
    <property type="match status" value="1"/>
</dbReference>
<gene>
    <name evidence="14" type="primary">LOC108998789</name>
</gene>
<evidence type="ECO:0000256" key="9">
    <source>
        <dbReference type="ARBA" id="ARBA00023136"/>
    </source>
</evidence>
<keyword evidence="10" id="KW-0539">Nucleus</keyword>
<dbReference type="RefSeq" id="XP_018831037.2">
    <property type="nucleotide sequence ID" value="XM_018975492.2"/>
</dbReference>
<name>A0A2I4FHB0_JUGRE</name>
<evidence type="ECO:0000256" key="7">
    <source>
        <dbReference type="ARBA" id="ARBA00022837"/>
    </source>
</evidence>
<dbReference type="GO" id="GO:0009738">
    <property type="term" value="P:abscisic acid-activated signaling pathway"/>
    <property type="evidence" value="ECO:0007669"/>
    <property type="project" value="UniProtKB-KW"/>
</dbReference>
<dbReference type="Pfam" id="PF00168">
    <property type="entry name" value="C2"/>
    <property type="match status" value="1"/>
</dbReference>
<dbReference type="GO" id="GO:0046872">
    <property type="term" value="F:metal ion binding"/>
    <property type="evidence" value="ECO:0007669"/>
    <property type="project" value="UniProtKB-KW"/>
</dbReference>
<dbReference type="GO" id="GO:0008289">
    <property type="term" value="F:lipid binding"/>
    <property type="evidence" value="ECO:0007669"/>
    <property type="project" value="UniProtKB-KW"/>
</dbReference>
<dbReference type="GO" id="GO:0005886">
    <property type="term" value="C:plasma membrane"/>
    <property type="evidence" value="ECO:0007669"/>
    <property type="project" value="UniProtKB-SubCell"/>
</dbReference>
<keyword evidence="6" id="KW-0479">Metal-binding</keyword>
<reference evidence="14" key="1">
    <citation type="submission" date="2025-08" db="UniProtKB">
        <authorList>
            <consortium name="RefSeq"/>
        </authorList>
    </citation>
    <scope>IDENTIFICATION</scope>
    <source>
        <tissue evidence="14">Leaves</tissue>
    </source>
</reference>
<evidence type="ECO:0000256" key="4">
    <source>
        <dbReference type="ARBA" id="ARBA00022475"/>
    </source>
</evidence>
<evidence type="ECO:0000259" key="12">
    <source>
        <dbReference type="PROSITE" id="PS50004"/>
    </source>
</evidence>
<dbReference type="InterPro" id="IPR044562">
    <property type="entry name" value="CAR1-11"/>
</dbReference>
<evidence type="ECO:0000256" key="1">
    <source>
        <dbReference type="ARBA" id="ARBA00004123"/>
    </source>
</evidence>